<dbReference type="GO" id="GO:0005737">
    <property type="term" value="C:cytoplasm"/>
    <property type="evidence" value="ECO:0007669"/>
    <property type="project" value="UniProtKB-SubCell"/>
</dbReference>
<dbReference type="GO" id="GO:0046872">
    <property type="term" value="F:metal ion binding"/>
    <property type="evidence" value="ECO:0007669"/>
    <property type="project" value="UniProtKB-KW"/>
</dbReference>
<dbReference type="Proteomes" id="UP001255856">
    <property type="component" value="Unassembled WGS sequence"/>
</dbReference>
<evidence type="ECO:0000256" key="2">
    <source>
        <dbReference type="ARBA" id="ARBA00004496"/>
    </source>
</evidence>
<comment type="subcellular location">
    <subcellularLocation>
        <location evidence="2">Cytoplasm</location>
    </subcellularLocation>
</comment>
<dbReference type="Gene3D" id="3.30.200.20">
    <property type="entry name" value="Phosphorylase Kinase, domain 1"/>
    <property type="match status" value="1"/>
</dbReference>
<name>A0AAD9MMW6_PROWI</name>
<dbReference type="InterPro" id="IPR051272">
    <property type="entry name" value="RIO-type_Ser/Thr_kinase"/>
</dbReference>
<dbReference type="CDD" id="cd05147">
    <property type="entry name" value="RIO1_euk"/>
    <property type="match status" value="1"/>
</dbReference>
<dbReference type="EMBL" id="JASFZW010000001">
    <property type="protein sequence ID" value="KAK2080313.1"/>
    <property type="molecule type" value="Genomic_DNA"/>
</dbReference>
<dbReference type="InterPro" id="IPR018934">
    <property type="entry name" value="RIO_dom"/>
</dbReference>
<feature type="active site" description="4-aspartylphosphate intermediate" evidence="19">
    <location>
        <position position="330"/>
    </location>
</feature>
<evidence type="ECO:0000256" key="12">
    <source>
        <dbReference type="ARBA" id="ARBA00022777"/>
    </source>
</evidence>
<keyword evidence="11 18" id="KW-0547">Nucleotide-binding</keyword>
<dbReference type="Gene3D" id="1.10.510.10">
    <property type="entry name" value="Transferase(Phosphotransferase) domain 1"/>
    <property type="match status" value="1"/>
</dbReference>
<evidence type="ECO:0000256" key="19">
    <source>
        <dbReference type="PIRSR" id="PIRSR038147-1"/>
    </source>
</evidence>
<keyword evidence="9 18" id="KW-0808">Transferase</keyword>
<keyword evidence="8 18" id="KW-0723">Serine/threonine-protein kinase</keyword>
<dbReference type="GO" id="GO:0005524">
    <property type="term" value="F:ATP binding"/>
    <property type="evidence" value="ECO:0007669"/>
    <property type="project" value="UniProtKB-KW"/>
</dbReference>
<evidence type="ECO:0000256" key="13">
    <source>
        <dbReference type="ARBA" id="ARBA00022801"/>
    </source>
</evidence>
<accession>A0AAD9MMW6</accession>
<evidence type="ECO:0000256" key="1">
    <source>
        <dbReference type="ARBA" id="ARBA00001946"/>
    </source>
</evidence>
<keyword evidence="13" id="KW-0378">Hydrolase</keyword>
<evidence type="ECO:0000256" key="7">
    <source>
        <dbReference type="ARBA" id="ARBA00022517"/>
    </source>
</evidence>
<evidence type="ECO:0000256" key="8">
    <source>
        <dbReference type="ARBA" id="ARBA00022527"/>
    </source>
</evidence>
<dbReference type="InterPro" id="IPR017407">
    <property type="entry name" value="Ser/Thr_kinase_Rio1"/>
</dbReference>
<feature type="region of interest" description="Disordered" evidence="22">
    <location>
        <begin position="1"/>
        <end position="81"/>
    </location>
</feature>
<reference evidence="24" key="1">
    <citation type="submission" date="2021-01" db="EMBL/GenBank/DDBJ databases">
        <authorList>
            <person name="Eckstrom K.M.E."/>
        </authorList>
    </citation>
    <scope>NUCLEOTIDE SEQUENCE</scope>
    <source>
        <strain evidence="24">UVCC 0001</strain>
    </source>
</reference>
<evidence type="ECO:0000259" key="23">
    <source>
        <dbReference type="SMART" id="SM00090"/>
    </source>
</evidence>
<dbReference type="EC" id="2.7.11.1" evidence="4 18"/>
<comment type="cofactor">
    <cofactor evidence="1 21">
        <name>Mg(2+)</name>
        <dbReference type="ChEBI" id="CHEBI:18420"/>
    </cofactor>
</comment>
<feature type="compositionally biased region" description="Basic and acidic residues" evidence="22">
    <location>
        <begin position="25"/>
        <end position="38"/>
    </location>
</feature>
<evidence type="ECO:0000256" key="20">
    <source>
        <dbReference type="PIRSR" id="PIRSR038147-2"/>
    </source>
</evidence>
<evidence type="ECO:0000256" key="17">
    <source>
        <dbReference type="ARBA" id="ARBA00048679"/>
    </source>
</evidence>
<feature type="compositionally biased region" description="Acidic residues" evidence="22">
    <location>
        <begin position="66"/>
        <end position="81"/>
    </location>
</feature>
<dbReference type="GO" id="GO:0004674">
    <property type="term" value="F:protein serine/threonine kinase activity"/>
    <property type="evidence" value="ECO:0007669"/>
    <property type="project" value="UniProtKB-KW"/>
</dbReference>
<dbReference type="Pfam" id="PF01163">
    <property type="entry name" value="RIO1"/>
    <property type="match status" value="1"/>
</dbReference>
<feature type="domain" description="RIO kinase" evidence="23">
    <location>
        <begin position="151"/>
        <end position="376"/>
    </location>
</feature>
<keyword evidence="12 18" id="KW-0418">Kinase</keyword>
<dbReference type="PANTHER" id="PTHR45723">
    <property type="entry name" value="SERINE/THREONINE-PROTEIN KINASE RIO1"/>
    <property type="match status" value="1"/>
</dbReference>
<feature type="active site" description="Proton acceptor" evidence="19">
    <location>
        <position position="313"/>
    </location>
</feature>
<keyword evidence="25" id="KW-1185">Reference proteome</keyword>
<organism evidence="24 25">
    <name type="scientific">Prototheca wickerhamii</name>
    <dbReference type="NCBI Taxonomy" id="3111"/>
    <lineage>
        <taxon>Eukaryota</taxon>
        <taxon>Viridiplantae</taxon>
        <taxon>Chlorophyta</taxon>
        <taxon>core chlorophytes</taxon>
        <taxon>Trebouxiophyceae</taxon>
        <taxon>Chlorellales</taxon>
        <taxon>Chlorellaceae</taxon>
        <taxon>Prototheca</taxon>
    </lineage>
</organism>
<feature type="binding site" evidence="21">
    <location>
        <position position="330"/>
    </location>
    <ligand>
        <name>Mg(2+)</name>
        <dbReference type="ChEBI" id="CHEBI:18420"/>
    </ligand>
</feature>
<evidence type="ECO:0000256" key="5">
    <source>
        <dbReference type="ARBA" id="ARBA00016038"/>
    </source>
</evidence>
<dbReference type="InterPro" id="IPR011009">
    <property type="entry name" value="Kinase-like_dom_sf"/>
</dbReference>
<comment type="catalytic activity">
    <reaction evidence="17 18">
        <text>L-seryl-[protein] + ATP = O-phospho-L-seryl-[protein] + ADP + H(+)</text>
        <dbReference type="Rhea" id="RHEA:17989"/>
        <dbReference type="Rhea" id="RHEA-COMP:9863"/>
        <dbReference type="Rhea" id="RHEA-COMP:11604"/>
        <dbReference type="ChEBI" id="CHEBI:15378"/>
        <dbReference type="ChEBI" id="CHEBI:29999"/>
        <dbReference type="ChEBI" id="CHEBI:30616"/>
        <dbReference type="ChEBI" id="CHEBI:83421"/>
        <dbReference type="ChEBI" id="CHEBI:456216"/>
        <dbReference type="EC" id="2.7.11.1"/>
    </reaction>
</comment>
<protein>
    <recommendedName>
        <fullName evidence="5 18">Serine/threonine-protein kinase RIO1</fullName>
        <ecNumber evidence="4 18">2.7.11.1</ecNumber>
    </recommendedName>
</protein>
<sequence length="561" mass="61902">MAAHEPSLQELAARYESDSAGSEVDDSKTQEAPLEHATPEQGSEPVLSLTQALFGDPDFRRAAEEAGSDDEDDEEDDDDDDLASALAWADFQDDQLARGNAVTAAGSSAALASALRRPNAHGALQRGNKAATAATRGNAERLGARFHAGADRANRATVEQVLDPRTRMVLFKMLNRGTFREINGVVSTGKEANVYHASAPDGAELAIKIYKTSILVFRDRERYVAGDSRFQRFCKSNPRKMVKLWAEKEMRNLLRLIAAGVRAPRPLQLRLHVLTMEFVGADGLPPARLRAAYAELVLIVRAMFQRARLVHADLSEYNILVHGGELVIIDVSQSVELDHPRAFDFLREDCLHVNDYFRRQGVATLTVKELFDFTVDPAINDGNIDAALDALMARAASRPVGAPAAEAALADAVWAQAFIPKKLEEVTHYERDHDRLQEGGGNAEGIYFQTMAGMKADMTGVRTLPLVLEEQAAAAREEQGSAGGSDDEEDQDDDEDDDHAESGDDTNEWVPDRPNMTREEIRAARKEHQKAVKESNRERRKTKMPKKEKARKIAKSKGRKK</sequence>
<evidence type="ECO:0000256" key="9">
    <source>
        <dbReference type="ARBA" id="ARBA00022679"/>
    </source>
</evidence>
<keyword evidence="10" id="KW-0479">Metal-binding</keyword>
<dbReference type="GO" id="GO:0042254">
    <property type="term" value="P:ribosome biogenesis"/>
    <property type="evidence" value="ECO:0007669"/>
    <property type="project" value="UniProtKB-KW"/>
</dbReference>
<feature type="region of interest" description="Disordered" evidence="22">
    <location>
        <begin position="473"/>
        <end position="561"/>
    </location>
</feature>
<dbReference type="PIRSF" id="PIRSF038147">
    <property type="entry name" value="Ser/Thr_PK_RIO1"/>
    <property type="match status" value="1"/>
</dbReference>
<feature type="compositionally biased region" description="Acidic residues" evidence="22">
    <location>
        <begin position="485"/>
        <end position="507"/>
    </location>
</feature>
<evidence type="ECO:0000256" key="11">
    <source>
        <dbReference type="ARBA" id="ARBA00022741"/>
    </source>
</evidence>
<dbReference type="SMART" id="SM00090">
    <property type="entry name" value="RIO"/>
    <property type="match status" value="1"/>
</dbReference>
<dbReference type="SUPFAM" id="SSF56112">
    <property type="entry name" value="Protein kinase-like (PK-like)"/>
    <property type="match status" value="1"/>
</dbReference>
<keyword evidence="6" id="KW-0963">Cytoplasm</keyword>
<evidence type="ECO:0000256" key="22">
    <source>
        <dbReference type="SAM" id="MobiDB-lite"/>
    </source>
</evidence>
<evidence type="ECO:0000256" key="18">
    <source>
        <dbReference type="PIRNR" id="PIRNR038147"/>
    </source>
</evidence>
<keyword evidence="7" id="KW-0690">Ribosome biogenesis</keyword>
<comment type="catalytic activity">
    <reaction evidence="16 18">
        <text>L-threonyl-[protein] + ATP = O-phospho-L-threonyl-[protein] + ADP + H(+)</text>
        <dbReference type="Rhea" id="RHEA:46608"/>
        <dbReference type="Rhea" id="RHEA-COMP:11060"/>
        <dbReference type="Rhea" id="RHEA-COMP:11605"/>
        <dbReference type="ChEBI" id="CHEBI:15378"/>
        <dbReference type="ChEBI" id="CHEBI:30013"/>
        <dbReference type="ChEBI" id="CHEBI:30616"/>
        <dbReference type="ChEBI" id="CHEBI:61977"/>
        <dbReference type="ChEBI" id="CHEBI:456216"/>
        <dbReference type="EC" id="2.7.11.1"/>
    </reaction>
</comment>
<evidence type="ECO:0000256" key="21">
    <source>
        <dbReference type="PIRSR" id="PIRSR038147-3"/>
    </source>
</evidence>
<evidence type="ECO:0000256" key="16">
    <source>
        <dbReference type="ARBA" id="ARBA00047899"/>
    </source>
</evidence>
<comment type="similarity">
    <text evidence="3 18">Belongs to the protein kinase superfamily. RIO-type Ser/Thr kinase family.</text>
</comment>
<evidence type="ECO:0000256" key="6">
    <source>
        <dbReference type="ARBA" id="ARBA00022490"/>
    </source>
</evidence>
<proteinExistence type="inferred from homology"/>
<comment type="caution">
    <text evidence="24">The sequence shown here is derived from an EMBL/GenBank/DDBJ whole genome shotgun (WGS) entry which is preliminary data.</text>
</comment>
<evidence type="ECO:0000256" key="4">
    <source>
        <dbReference type="ARBA" id="ARBA00012513"/>
    </source>
</evidence>
<dbReference type="InterPro" id="IPR018935">
    <property type="entry name" value="RIO_kinase_CS"/>
</dbReference>
<evidence type="ECO:0000256" key="10">
    <source>
        <dbReference type="ARBA" id="ARBA00022723"/>
    </source>
</evidence>
<feature type="compositionally biased region" description="Basic and acidic residues" evidence="22">
    <location>
        <begin position="515"/>
        <end position="537"/>
    </location>
</feature>
<evidence type="ECO:0000256" key="14">
    <source>
        <dbReference type="ARBA" id="ARBA00022840"/>
    </source>
</evidence>
<evidence type="ECO:0000313" key="25">
    <source>
        <dbReference type="Proteomes" id="UP001255856"/>
    </source>
</evidence>
<dbReference type="FunFam" id="3.30.200.20:FF:000148">
    <property type="entry name" value="Serine/threonine-protein kinase RIO1"/>
    <property type="match status" value="1"/>
</dbReference>
<feature type="binding site" evidence="20">
    <location>
        <position position="208"/>
    </location>
    <ligand>
        <name>ATP</name>
        <dbReference type="ChEBI" id="CHEBI:30616"/>
    </ligand>
</feature>
<feature type="binding site" evidence="21">
    <location>
        <position position="318"/>
    </location>
    <ligand>
        <name>Mg(2+)</name>
        <dbReference type="ChEBI" id="CHEBI:18420"/>
    </ligand>
</feature>
<gene>
    <name evidence="24" type="ORF">QBZ16_000166</name>
</gene>
<dbReference type="AlphaFoldDB" id="A0AAD9MMW6"/>
<evidence type="ECO:0000313" key="24">
    <source>
        <dbReference type="EMBL" id="KAK2080313.1"/>
    </source>
</evidence>
<evidence type="ECO:0000256" key="15">
    <source>
        <dbReference type="ARBA" id="ARBA00022842"/>
    </source>
</evidence>
<dbReference type="GO" id="GO:0016787">
    <property type="term" value="F:hydrolase activity"/>
    <property type="evidence" value="ECO:0007669"/>
    <property type="project" value="UniProtKB-KW"/>
</dbReference>
<dbReference type="InterPro" id="IPR000687">
    <property type="entry name" value="RIO_kinase"/>
</dbReference>
<keyword evidence="14 18" id="KW-0067">ATP-binding</keyword>
<feature type="compositionally biased region" description="Basic residues" evidence="22">
    <location>
        <begin position="538"/>
        <end position="561"/>
    </location>
</feature>
<keyword evidence="15" id="KW-0460">Magnesium</keyword>
<evidence type="ECO:0000256" key="3">
    <source>
        <dbReference type="ARBA" id="ARBA00009196"/>
    </source>
</evidence>
<dbReference type="PROSITE" id="PS01245">
    <property type="entry name" value="RIO1"/>
    <property type="match status" value="1"/>
</dbReference>